<keyword evidence="2" id="KW-1185">Reference proteome</keyword>
<dbReference type="RefSeq" id="WP_378252663.1">
    <property type="nucleotide sequence ID" value="NZ_JBHSIT010000002.1"/>
</dbReference>
<dbReference type="EMBL" id="JBHSIT010000002">
    <property type="protein sequence ID" value="MFC4906923.1"/>
    <property type="molecule type" value="Genomic_DNA"/>
</dbReference>
<reference evidence="2" key="1">
    <citation type="journal article" date="2019" name="Int. J. Syst. Evol. Microbiol.">
        <title>The Global Catalogue of Microorganisms (GCM) 10K type strain sequencing project: providing services to taxonomists for standard genome sequencing and annotation.</title>
        <authorList>
            <consortium name="The Broad Institute Genomics Platform"/>
            <consortium name="The Broad Institute Genome Sequencing Center for Infectious Disease"/>
            <person name="Wu L."/>
            <person name="Ma J."/>
        </authorList>
    </citation>
    <scope>NUCLEOTIDE SEQUENCE [LARGE SCALE GENOMIC DNA]</scope>
    <source>
        <strain evidence="2">KLKA75</strain>
    </source>
</reference>
<evidence type="ECO:0000313" key="2">
    <source>
        <dbReference type="Proteomes" id="UP001595872"/>
    </source>
</evidence>
<organism evidence="1 2">
    <name type="scientific">Actinomadura gamaensis</name>
    <dbReference type="NCBI Taxonomy" id="1763541"/>
    <lineage>
        <taxon>Bacteria</taxon>
        <taxon>Bacillati</taxon>
        <taxon>Actinomycetota</taxon>
        <taxon>Actinomycetes</taxon>
        <taxon>Streptosporangiales</taxon>
        <taxon>Thermomonosporaceae</taxon>
        <taxon>Actinomadura</taxon>
    </lineage>
</organism>
<dbReference type="Pfam" id="PF06626">
    <property type="entry name" value="DUF1152"/>
    <property type="match status" value="1"/>
</dbReference>
<gene>
    <name evidence="1" type="ORF">ACFPCY_06315</name>
</gene>
<proteinExistence type="predicted"/>
<comment type="caution">
    <text evidence="1">The sequence shown here is derived from an EMBL/GenBank/DDBJ whole genome shotgun (WGS) entry which is preliminary data.</text>
</comment>
<evidence type="ECO:0000313" key="1">
    <source>
        <dbReference type="EMBL" id="MFC4906923.1"/>
    </source>
</evidence>
<sequence>MSRLLIAAGGGGDALAAALIHDATAVGRASASEPAAIATWAWDRLAVDPRPGPRGTADFTGLGRIGAGVAVITEITRPLPPAGSTLPRLAVELDVPLLLLDAVGGAVGLRAQIRVIATVTDARSVEVVDVGGDILARGDEAGLRSPLADGLILAACDGLDVPVTVLVAGPGLDGELTEAEVLARAGDDLALRLTAAHVDRHGHILDWHPSEASALLVAAARGARGKAEIRGDGVPVLLTDRSPNVYRISLARASTLNPVARALQSTRSMEEAEMVVRRYCGFSEIDFERLKVAAIRRRASPCQLPDDEQVRAFEQQAAARGIDYLTFRRLAEAFSLRHTAAAQLRARLITTRPSHYAPPLWRTRPRCP</sequence>
<accession>A0ABV9TTY9</accession>
<name>A0ABV9TTY9_9ACTN</name>
<dbReference type="InterPro" id="IPR010581">
    <property type="entry name" value="DUF1152"/>
</dbReference>
<protein>
    <submittedName>
        <fullName evidence="1">DUF1152 domain-containing protein</fullName>
    </submittedName>
</protein>
<dbReference type="Proteomes" id="UP001595872">
    <property type="component" value="Unassembled WGS sequence"/>
</dbReference>